<evidence type="ECO:0000256" key="9">
    <source>
        <dbReference type="HAMAP-Rule" id="MF_00237"/>
    </source>
</evidence>
<dbReference type="InterPro" id="IPR018448">
    <property type="entry name" value="TatB"/>
</dbReference>
<dbReference type="InterPro" id="IPR003369">
    <property type="entry name" value="TatA/B/E"/>
</dbReference>
<dbReference type="PRINTS" id="PR01506">
    <property type="entry name" value="TATBPROTEIN"/>
</dbReference>
<evidence type="ECO:0000256" key="6">
    <source>
        <dbReference type="ARBA" id="ARBA00022989"/>
    </source>
</evidence>
<evidence type="ECO:0000313" key="12">
    <source>
        <dbReference type="EMBL" id="MCW2309208.1"/>
    </source>
</evidence>
<feature type="region of interest" description="Disordered" evidence="10">
    <location>
        <begin position="88"/>
        <end position="176"/>
    </location>
</feature>
<dbReference type="RefSeq" id="WP_264602796.1">
    <property type="nucleotide sequence ID" value="NZ_JAOQNS010000011.1"/>
</dbReference>
<evidence type="ECO:0000256" key="11">
    <source>
        <dbReference type="SAM" id="Phobius"/>
    </source>
</evidence>
<comment type="function">
    <text evidence="9">Part of the twin-arginine translocation (Tat) system that transports large folded proteins containing a characteristic twin-arginine motif in their signal peptide across membranes. Together with TatC, TatB is part of a receptor directly interacting with Tat signal peptides. TatB may form an oligomeric binding site that transiently accommodates folded Tat precursor proteins before their translocation.</text>
</comment>
<keyword evidence="4 9" id="KW-0812">Transmembrane</keyword>
<keyword evidence="8 9" id="KW-0472">Membrane</keyword>
<evidence type="ECO:0000256" key="2">
    <source>
        <dbReference type="ARBA" id="ARBA00022448"/>
    </source>
</evidence>
<organism evidence="12 13">
    <name type="scientific">Rhodobium gokarnense</name>
    <dbReference type="NCBI Taxonomy" id="364296"/>
    <lineage>
        <taxon>Bacteria</taxon>
        <taxon>Pseudomonadati</taxon>
        <taxon>Pseudomonadota</taxon>
        <taxon>Alphaproteobacteria</taxon>
        <taxon>Hyphomicrobiales</taxon>
        <taxon>Rhodobiaceae</taxon>
        <taxon>Rhodobium</taxon>
    </lineage>
</organism>
<comment type="caution">
    <text evidence="12">The sequence shown here is derived from an EMBL/GenBank/DDBJ whole genome shotgun (WGS) entry which is preliminary data.</text>
</comment>
<keyword evidence="6 9" id="KW-1133">Transmembrane helix</keyword>
<dbReference type="EMBL" id="JAOQNS010000011">
    <property type="protein sequence ID" value="MCW2309208.1"/>
    <property type="molecule type" value="Genomic_DNA"/>
</dbReference>
<keyword evidence="2 9" id="KW-0813">Transport</keyword>
<keyword evidence="7 9" id="KW-0811">Translocation</keyword>
<keyword evidence="13" id="KW-1185">Reference proteome</keyword>
<evidence type="ECO:0000256" key="3">
    <source>
        <dbReference type="ARBA" id="ARBA00022475"/>
    </source>
</evidence>
<evidence type="ECO:0000256" key="8">
    <source>
        <dbReference type="ARBA" id="ARBA00023136"/>
    </source>
</evidence>
<evidence type="ECO:0000256" key="10">
    <source>
        <dbReference type="SAM" id="MobiDB-lite"/>
    </source>
</evidence>
<evidence type="ECO:0000256" key="7">
    <source>
        <dbReference type="ARBA" id="ARBA00023010"/>
    </source>
</evidence>
<dbReference type="Gene3D" id="1.20.5.3310">
    <property type="match status" value="1"/>
</dbReference>
<sequence>MFDIGWTEILVVAVIAILVVGPKELPRMLRTFGQVVGKMRRMAGEFQTTFNDAVREAERQADLDDAKKSLSEMNKSFNPVADVKKAMNPLSALDGVKDPTKPYKPQAESQKSKAQEEAPALDPVDRAVSEMNPDDGISEPRPASQADAVPAGQDARTAADADTDVPTAAEPSNKQS</sequence>
<protein>
    <recommendedName>
        <fullName evidence="9">Sec-independent protein translocase protein TatB</fullName>
    </recommendedName>
</protein>
<feature type="transmembrane region" description="Helical" evidence="11">
    <location>
        <begin position="6"/>
        <end position="22"/>
    </location>
</feature>
<dbReference type="NCBIfam" id="TIGR01410">
    <property type="entry name" value="tatB"/>
    <property type="match status" value="1"/>
</dbReference>
<evidence type="ECO:0000256" key="4">
    <source>
        <dbReference type="ARBA" id="ARBA00022692"/>
    </source>
</evidence>
<comment type="subcellular location">
    <subcellularLocation>
        <location evidence="9">Cell membrane</location>
        <topology evidence="9">Single-pass membrane protein</topology>
    </subcellularLocation>
    <subcellularLocation>
        <location evidence="1">Membrane</location>
        <topology evidence="1">Single-pass membrane protein</topology>
    </subcellularLocation>
</comment>
<dbReference type="PANTHER" id="PTHR33162:SF1">
    <property type="entry name" value="SEC-INDEPENDENT PROTEIN TRANSLOCASE PROTEIN TATA, CHLOROPLASTIC"/>
    <property type="match status" value="1"/>
</dbReference>
<dbReference type="HAMAP" id="MF_00237">
    <property type="entry name" value="TatB"/>
    <property type="match status" value="1"/>
</dbReference>
<keyword evidence="3 9" id="KW-1003">Cell membrane</keyword>
<feature type="compositionally biased region" description="Low complexity" evidence="10">
    <location>
        <begin position="151"/>
        <end position="169"/>
    </location>
</feature>
<proteinExistence type="inferred from homology"/>
<evidence type="ECO:0000256" key="5">
    <source>
        <dbReference type="ARBA" id="ARBA00022927"/>
    </source>
</evidence>
<evidence type="ECO:0000256" key="1">
    <source>
        <dbReference type="ARBA" id="ARBA00004167"/>
    </source>
</evidence>
<comment type="subunit">
    <text evidence="9">The Tat system comprises two distinct complexes: a TatABC complex, containing multiple copies of TatA, TatB and TatC subunits, and a separate TatA complex, containing only TatA subunits. Substrates initially bind to the TatABC complex, which probably triggers association of the separate TatA complex to form the active translocon.</text>
</comment>
<dbReference type="Pfam" id="PF02416">
    <property type="entry name" value="TatA_B_E"/>
    <property type="match status" value="1"/>
</dbReference>
<gene>
    <name evidence="9" type="primary">tatB</name>
    <name evidence="12" type="ORF">M2319_003559</name>
</gene>
<comment type="similarity">
    <text evidence="9">Belongs to the TatB family.</text>
</comment>
<keyword evidence="5 9" id="KW-0653">Protein transport</keyword>
<dbReference type="PANTHER" id="PTHR33162">
    <property type="entry name" value="SEC-INDEPENDENT PROTEIN TRANSLOCASE PROTEIN TATA, CHLOROPLASTIC"/>
    <property type="match status" value="1"/>
</dbReference>
<dbReference type="Proteomes" id="UP001209755">
    <property type="component" value="Unassembled WGS sequence"/>
</dbReference>
<accession>A0ABT3HFN0</accession>
<evidence type="ECO:0000313" key="13">
    <source>
        <dbReference type="Proteomes" id="UP001209755"/>
    </source>
</evidence>
<reference evidence="13" key="1">
    <citation type="submission" date="2023-07" db="EMBL/GenBank/DDBJ databases">
        <title>Genome sequencing of Purple Non-Sulfur Bacteria from various extreme environments.</title>
        <authorList>
            <person name="Mayer M."/>
        </authorList>
    </citation>
    <scope>NUCLEOTIDE SEQUENCE [LARGE SCALE GENOMIC DNA]</scope>
    <source>
        <strain evidence="13">DSM 17935</strain>
    </source>
</reference>
<name>A0ABT3HFN0_9HYPH</name>